<comment type="subcellular location">
    <subcellularLocation>
        <location evidence="7">Cytoplasm</location>
    </subcellularLocation>
</comment>
<evidence type="ECO:0000256" key="5">
    <source>
        <dbReference type="ARBA" id="ARBA00023141"/>
    </source>
</evidence>
<feature type="binding site" evidence="7">
    <location>
        <position position="27"/>
    </location>
    <ligand>
        <name>3-phosphoshikimate</name>
        <dbReference type="ChEBI" id="CHEBI:145989"/>
    </ligand>
</feature>
<protein>
    <recommendedName>
        <fullName evidence="7">3-phosphoshikimate 1-carboxyvinyltransferase</fullName>
        <ecNumber evidence="7">2.5.1.19</ecNumber>
    </recommendedName>
    <alternativeName>
        <fullName evidence="7">5-enolpyruvylshikimate-3-phosphate synthase</fullName>
        <shortName evidence="7">EPSP synthase</shortName>
        <shortName evidence="7">EPSPS</shortName>
    </alternativeName>
</protein>
<feature type="binding site" evidence="7">
    <location>
        <position position="98"/>
    </location>
    <ligand>
        <name>phosphoenolpyruvate</name>
        <dbReference type="ChEBI" id="CHEBI:58702"/>
    </ligand>
</feature>
<dbReference type="GO" id="GO:0008652">
    <property type="term" value="P:amino acid biosynthetic process"/>
    <property type="evidence" value="ECO:0007669"/>
    <property type="project" value="UniProtKB-KW"/>
</dbReference>
<keyword evidence="7" id="KW-0963">Cytoplasm</keyword>
<comment type="subunit">
    <text evidence="7">Monomer.</text>
</comment>
<feature type="binding site" evidence="7">
    <location>
        <position position="146"/>
    </location>
    <ligand>
        <name>phosphoenolpyruvate</name>
        <dbReference type="ChEBI" id="CHEBI:58702"/>
    </ligand>
</feature>
<dbReference type="InterPro" id="IPR023193">
    <property type="entry name" value="EPSP_synthase_CS"/>
</dbReference>
<comment type="caution">
    <text evidence="7">Lacks conserved residue(s) required for the propagation of feature annotation.</text>
</comment>
<keyword evidence="10" id="KW-1185">Reference proteome</keyword>
<evidence type="ECO:0000256" key="3">
    <source>
        <dbReference type="ARBA" id="ARBA00022605"/>
    </source>
</evidence>
<dbReference type="GO" id="GO:0003866">
    <property type="term" value="F:3-phosphoshikimate 1-carboxyvinyltransferase activity"/>
    <property type="evidence" value="ECO:0007669"/>
    <property type="project" value="UniProtKB-UniRule"/>
</dbReference>
<dbReference type="PIRSF" id="PIRSF000505">
    <property type="entry name" value="EPSPS"/>
    <property type="match status" value="1"/>
</dbReference>
<keyword evidence="3 7" id="KW-0028">Amino-acid biosynthesis</keyword>
<comment type="function">
    <text evidence="7">Catalyzes the transfer of the enolpyruvyl moiety of phosphoenolpyruvate (PEP) to the 5-hydroxyl of shikimate-3-phosphate (S3P) to produce enolpyruvyl shikimate-3-phosphate and inorganic phosphate.</text>
</comment>
<dbReference type="Pfam" id="PF00275">
    <property type="entry name" value="EPSP_synthase"/>
    <property type="match status" value="1"/>
</dbReference>
<dbReference type="SUPFAM" id="SSF55205">
    <property type="entry name" value="EPT/RTPC-like"/>
    <property type="match status" value="1"/>
</dbReference>
<feature type="binding site" evidence="7">
    <location>
        <position position="172"/>
    </location>
    <ligand>
        <name>3-phosphoshikimate</name>
        <dbReference type="ChEBI" id="CHEBI:145989"/>
    </ligand>
</feature>
<feature type="binding site" evidence="7">
    <location>
        <position position="145"/>
    </location>
    <ligand>
        <name>3-phosphoshikimate</name>
        <dbReference type="ChEBI" id="CHEBI:145989"/>
    </ligand>
</feature>
<evidence type="ECO:0000256" key="2">
    <source>
        <dbReference type="ARBA" id="ARBA00009948"/>
    </source>
</evidence>
<dbReference type="RefSeq" id="WP_139695188.1">
    <property type="nucleotide sequence ID" value="NZ_CP074074.1"/>
</dbReference>
<dbReference type="HAMAP" id="MF_00210">
    <property type="entry name" value="EPSP_synth"/>
    <property type="match status" value="1"/>
</dbReference>
<dbReference type="InterPro" id="IPR013792">
    <property type="entry name" value="RNA3'P_cycl/enolpyr_Trfase_a/b"/>
</dbReference>
<sequence>MNFTLEKSKVAKKSSIQITGSKSESNRLLLLQALYPEIQLNNVSNSDDSNLMIKALASSEEVVDIHHAGTAMRFLTAYFSIQEGRETVLTGSKRMKERPIKILVKALQTLGAEISYIENEGFPPIKIKGKKLLKHKVSLNANVSSQYISALLLIASKLENGLELTLEGEITSVPYIKMTLALLDAIGVTSLFEGQVISVKPNTKKATVKSLTVESDWSSASYYYSIVALSDIGTEIRLSSYKSNSLQGDSVLAKIYKHFGVSTVFQEDTVVLSKTESNEIALKLDLRSAPDIAQTIAVTCFALGMSCDLTGLHTLKIKETDRLVALKTEIKKLGGNIEITDESLHLKPSNTIKDYVSIGTYHDHRMAMAFAPLALRVPIVIEEAMVVSKSYPTFWDDLESIGFQINK</sequence>
<dbReference type="PANTHER" id="PTHR21090">
    <property type="entry name" value="AROM/DEHYDROQUINATE SYNTHASE"/>
    <property type="match status" value="1"/>
</dbReference>
<feature type="binding site" evidence="7">
    <location>
        <position position="22"/>
    </location>
    <ligand>
        <name>phosphoenolpyruvate</name>
        <dbReference type="ChEBI" id="CHEBI:58702"/>
    </ligand>
</feature>
<dbReference type="AlphaFoldDB" id="A0A5C4SPJ1"/>
<gene>
    <name evidence="7" type="primary">aroA</name>
    <name evidence="9" type="ORF">FGF67_04050</name>
</gene>
<evidence type="ECO:0000313" key="10">
    <source>
        <dbReference type="Proteomes" id="UP000308713"/>
    </source>
</evidence>
<dbReference type="InterPro" id="IPR006264">
    <property type="entry name" value="EPSP_synthase"/>
</dbReference>
<evidence type="ECO:0000313" key="9">
    <source>
        <dbReference type="EMBL" id="TNJ46174.1"/>
    </source>
</evidence>
<proteinExistence type="inferred from homology"/>
<dbReference type="EC" id="2.5.1.19" evidence="7"/>
<dbReference type="GO" id="GO:0005737">
    <property type="term" value="C:cytoplasm"/>
    <property type="evidence" value="ECO:0007669"/>
    <property type="project" value="UniProtKB-SubCell"/>
</dbReference>
<accession>A0A5C4SPJ1</accession>
<feature type="domain" description="Enolpyruvate transferase" evidence="8">
    <location>
        <begin position="59"/>
        <end position="398"/>
    </location>
</feature>
<evidence type="ECO:0000256" key="4">
    <source>
        <dbReference type="ARBA" id="ARBA00022679"/>
    </source>
</evidence>
<evidence type="ECO:0000256" key="7">
    <source>
        <dbReference type="HAMAP-Rule" id="MF_00210"/>
    </source>
</evidence>
<dbReference type="PANTHER" id="PTHR21090:SF5">
    <property type="entry name" value="PENTAFUNCTIONAL AROM POLYPEPTIDE"/>
    <property type="match status" value="1"/>
</dbReference>
<feature type="binding site" evidence="7">
    <location>
        <position position="144"/>
    </location>
    <ligand>
        <name>3-phosphoshikimate</name>
        <dbReference type="ChEBI" id="CHEBI:145989"/>
    </ligand>
</feature>
<feature type="binding site" evidence="7">
    <location>
        <position position="146"/>
    </location>
    <ligand>
        <name>3-phosphoshikimate</name>
        <dbReference type="ChEBI" id="CHEBI:145989"/>
    </ligand>
</feature>
<name>A0A5C4SPJ1_9FLAO</name>
<feature type="active site" description="Proton acceptor" evidence="7">
    <location>
        <position position="291"/>
    </location>
</feature>
<reference evidence="9 10" key="1">
    <citation type="submission" date="2019-05" db="EMBL/GenBank/DDBJ databases">
        <title>Tamlana fucoidanivorans sp. nov., isolated from the surface of algae collected from Fujian province in China.</title>
        <authorList>
            <person name="Li J."/>
        </authorList>
    </citation>
    <scope>NUCLEOTIDE SEQUENCE [LARGE SCALE GENOMIC DNA]</scope>
    <source>
        <strain evidence="9 10">CW2-9</strain>
    </source>
</reference>
<evidence type="ECO:0000259" key="8">
    <source>
        <dbReference type="Pfam" id="PF00275"/>
    </source>
</evidence>
<feature type="binding site" evidence="7">
    <location>
        <position position="22"/>
    </location>
    <ligand>
        <name>3-phosphoshikimate</name>
        <dbReference type="ChEBI" id="CHEBI:145989"/>
    </ligand>
</feature>
<dbReference type="InterPro" id="IPR036968">
    <property type="entry name" value="Enolpyruvate_Tfrase_sf"/>
</dbReference>
<feature type="binding site" evidence="7">
    <location>
        <position position="318"/>
    </location>
    <ligand>
        <name>3-phosphoshikimate</name>
        <dbReference type="ChEBI" id="CHEBI:145989"/>
    </ligand>
</feature>
<evidence type="ECO:0000256" key="6">
    <source>
        <dbReference type="ARBA" id="ARBA00044633"/>
    </source>
</evidence>
<keyword evidence="4 7" id="KW-0808">Transferase</keyword>
<feature type="binding site" evidence="7">
    <location>
        <position position="23"/>
    </location>
    <ligand>
        <name>3-phosphoshikimate</name>
        <dbReference type="ChEBI" id="CHEBI:145989"/>
    </ligand>
</feature>
<feature type="binding site" evidence="7">
    <location>
        <position position="389"/>
    </location>
    <ligand>
        <name>phosphoenolpyruvate</name>
        <dbReference type="ChEBI" id="CHEBI:58702"/>
    </ligand>
</feature>
<comment type="similarity">
    <text evidence="2 7">Belongs to the EPSP synthase family.</text>
</comment>
<feature type="binding site" evidence="7">
    <location>
        <position position="322"/>
    </location>
    <ligand>
        <name>phosphoenolpyruvate</name>
        <dbReference type="ChEBI" id="CHEBI:58702"/>
    </ligand>
</feature>
<comment type="pathway">
    <text evidence="1 7">Metabolic intermediate biosynthesis; chorismate biosynthesis; chorismate from D-erythrose 4-phosphate and phosphoenolpyruvate: step 6/7.</text>
</comment>
<dbReference type="EMBL" id="VDCS01000003">
    <property type="protein sequence ID" value="TNJ46174.1"/>
    <property type="molecule type" value="Genomic_DNA"/>
</dbReference>
<dbReference type="Proteomes" id="UP000308713">
    <property type="component" value="Unassembled WGS sequence"/>
</dbReference>
<dbReference type="PROSITE" id="PS00885">
    <property type="entry name" value="EPSP_SYNTHASE_2"/>
    <property type="match status" value="1"/>
</dbReference>
<dbReference type="Gene3D" id="3.65.10.10">
    <property type="entry name" value="Enolpyruvate transferase domain"/>
    <property type="match status" value="3"/>
</dbReference>
<dbReference type="OrthoDB" id="9809920at2"/>
<organism evidence="9 10">
    <name type="scientific">Allotamlana fucoidanivorans</name>
    <dbReference type="NCBI Taxonomy" id="2583814"/>
    <lineage>
        <taxon>Bacteria</taxon>
        <taxon>Pseudomonadati</taxon>
        <taxon>Bacteroidota</taxon>
        <taxon>Flavobacteriia</taxon>
        <taxon>Flavobacteriales</taxon>
        <taxon>Flavobacteriaceae</taxon>
        <taxon>Allotamlana</taxon>
    </lineage>
</organism>
<comment type="catalytic activity">
    <reaction evidence="6">
        <text>3-phosphoshikimate + phosphoenolpyruvate = 5-O-(1-carboxyvinyl)-3-phosphoshikimate + phosphate</text>
        <dbReference type="Rhea" id="RHEA:21256"/>
        <dbReference type="ChEBI" id="CHEBI:43474"/>
        <dbReference type="ChEBI" id="CHEBI:57701"/>
        <dbReference type="ChEBI" id="CHEBI:58702"/>
        <dbReference type="ChEBI" id="CHEBI:145989"/>
        <dbReference type="EC" id="2.5.1.19"/>
    </reaction>
    <physiologicalReaction direction="left-to-right" evidence="6">
        <dbReference type="Rhea" id="RHEA:21257"/>
    </physiologicalReaction>
</comment>
<evidence type="ECO:0000256" key="1">
    <source>
        <dbReference type="ARBA" id="ARBA00004811"/>
    </source>
</evidence>
<feature type="binding site" evidence="7">
    <location>
        <position position="69"/>
    </location>
    <ligand>
        <name>phosphoenolpyruvate</name>
        <dbReference type="ChEBI" id="CHEBI:58702"/>
    </ligand>
</feature>
<feature type="binding site" evidence="7">
    <location>
        <position position="365"/>
    </location>
    <ligand>
        <name>phosphoenolpyruvate</name>
        <dbReference type="ChEBI" id="CHEBI:58702"/>
    </ligand>
</feature>
<keyword evidence="5 7" id="KW-0057">Aromatic amino acid biosynthesis</keyword>
<dbReference type="GO" id="GO:0009073">
    <property type="term" value="P:aromatic amino acid family biosynthetic process"/>
    <property type="evidence" value="ECO:0007669"/>
    <property type="project" value="UniProtKB-KW"/>
</dbReference>
<dbReference type="UniPathway" id="UPA00053">
    <property type="reaction ID" value="UER00089"/>
</dbReference>
<dbReference type="GO" id="GO:0009423">
    <property type="term" value="P:chorismate biosynthetic process"/>
    <property type="evidence" value="ECO:0007669"/>
    <property type="project" value="UniProtKB-UniRule"/>
</dbReference>
<dbReference type="InterPro" id="IPR001986">
    <property type="entry name" value="Enolpyruvate_Tfrase_dom"/>
</dbReference>
<feature type="binding site" evidence="7">
    <location>
        <position position="291"/>
    </location>
    <ligand>
        <name>3-phosphoshikimate</name>
        <dbReference type="ChEBI" id="CHEBI:145989"/>
    </ligand>
</feature>
<comment type="caution">
    <text evidence="9">The sequence shown here is derived from an EMBL/GenBank/DDBJ whole genome shotgun (WGS) entry which is preliminary data.</text>
</comment>